<evidence type="ECO:0000313" key="3">
    <source>
        <dbReference type="Proteomes" id="UP000009170"/>
    </source>
</evidence>
<feature type="region of interest" description="Disordered" evidence="1">
    <location>
        <begin position="1"/>
        <end position="39"/>
    </location>
</feature>
<reference evidence="3" key="1">
    <citation type="journal article" date="2006" name="Proc. Natl. Acad. Sci. U.S.A.">
        <title>Genome analysis of the smallest free-living eukaryote Ostreococcus tauri unveils many unique features.</title>
        <authorList>
            <person name="Derelle E."/>
            <person name="Ferraz C."/>
            <person name="Rombauts S."/>
            <person name="Rouze P."/>
            <person name="Worden A.Z."/>
            <person name="Robbens S."/>
            <person name="Partensky F."/>
            <person name="Degroeve S."/>
            <person name="Echeynie S."/>
            <person name="Cooke R."/>
            <person name="Saeys Y."/>
            <person name="Wuyts J."/>
            <person name="Jabbari K."/>
            <person name="Bowler C."/>
            <person name="Panaud O."/>
            <person name="Piegu B."/>
            <person name="Ball S.G."/>
            <person name="Ral J.-P."/>
            <person name="Bouget F.-Y."/>
            <person name="Piganeau G."/>
            <person name="De Baets B."/>
            <person name="Picard A."/>
            <person name="Delseny M."/>
            <person name="Demaille J."/>
            <person name="Van de Peer Y."/>
            <person name="Moreau H."/>
        </authorList>
    </citation>
    <scope>NUCLEOTIDE SEQUENCE [LARGE SCALE GENOMIC DNA]</scope>
    <source>
        <strain evidence="3">OTTH 0595 / CCAP 157/2 / RCC745</strain>
    </source>
</reference>
<keyword evidence="3" id="KW-1185">Reference proteome</keyword>
<name>A0A090M502_OSTTA</name>
<dbReference type="InParanoid" id="A0A090M502"/>
<dbReference type="OrthoDB" id="10494762at2759"/>
<organism evidence="2 3">
    <name type="scientific">Ostreococcus tauri</name>
    <name type="common">Marine green alga</name>
    <dbReference type="NCBI Taxonomy" id="70448"/>
    <lineage>
        <taxon>Eukaryota</taxon>
        <taxon>Viridiplantae</taxon>
        <taxon>Chlorophyta</taxon>
        <taxon>Mamiellophyceae</taxon>
        <taxon>Mamiellales</taxon>
        <taxon>Bathycoccaceae</taxon>
        <taxon>Ostreococcus</taxon>
    </lineage>
</organism>
<dbReference type="KEGG" id="ota:OT_ostta10g00890"/>
<dbReference type="Proteomes" id="UP000009170">
    <property type="component" value="Unassembled WGS sequence"/>
</dbReference>
<dbReference type="GeneID" id="9832257"/>
<feature type="compositionally biased region" description="Basic and acidic residues" evidence="1">
    <location>
        <begin position="26"/>
        <end position="39"/>
    </location>
</feature>
<sequence length="217" mass="23587">MASASPTRATKRRRRSSGTGGDDDVVDARDGRPRDGARLEVQWEVRAETSDDDACGATTLTWWPCVVREDDGGTFLTYAARDGFESETRGVTFADGGSRRRLTHDDEGGIFRWRFEGEEDEGDVGEGEEVVDDAPTTMGEILRAQEAMDAAHGESVENASMAAFATLPMNQQMNLASAFATFKEKLLGKLNSLVAQKGDDVIVTKDDIDNIMGDIAK</sequence>
<comment type="caution">
    <text evidence="2">The sequence shown here is derived from an EMBL/GenBank/DDBJ whole genome shotgun (WGS) entry which is preliminary data.</text>
</comment>
<protein>
    <submittedName>
        <fullName evidence="2">Unnamed product</fullName>
    </submittedName>
</protein>
<gene>
    <name evidence="2" type="ORF">OT_ostta10g00890</name>
</gene>
<dbReference type="AlphaFoldDB" id="A0A090M502"/>
<dbReference type="RefSeq" id="XP_003081524.2">
    <property type="nucleotide sequence ID" value="XM_003081476.2"/>
</dbReference>
<dbReference type="EMBL" id="CAID01000010">
    <property type="protein sequence ID" value="CEF99310.1"/>
    <property type="molecule type" value="Genomic_DNA"/>
</dbReference>
<accession>A0A090M502</accession>
<evidence type="ECO:0000256" key="1">
    <source>
        <dbReference type="SAM" id="MobiDB-lite"/>
    </source>
</evidence>
<proteinExistence type="predicted"/>
<evidence type="ECO:0000313" key="2">
    <source>
        <dbReference type="EMBL" id="CEF99310.1"/>
    </source>
</evidence>
<reference evidence="2 3" key="2">
    <citation type="journal article" date="2014" name="BMC Genomics">
        <title>An improved genome of the model marine alga Ostreococcus tauri unfolds by assessing Illumina de novo assemblies.</title>
        <authorList>
            <person name="Blanc-Mathieu R."/>
            <person name="Verhelst B."/>
            <person name="Derelle E."/>
            <person name="Rombauts S."/>
            <person name="Bouget F.Y."/>
            <person name="Carre I."/>
            <person name="Chateau A."/>
            <person name="Eyre-Walker A."/>
            <person name="Grimsley N."/>
            <person name="Moreau H."/>
            <person name="Piegu B."/>
            <person name="Rivals E."/>
            <person name="Schackwitz W."/>
            <person name="Van de Peer Y."/>
            <person name="Piganeau G."/>
        </authorList>
    </citation>
    <scope>NUCLEOTIDE SEQUENCE [LARGE SCALE GENOMIC DNA]</scope>
    <source>
        <strain evidence="3">OTTH 0595 / CCAP 157/2 / RCC745</strain>
    </source>
</reference>